<comment type="similarity">
    <text evidence="2 6">Belongs to the group II decarboxylase family.</text>
</comment>
<comment type="caution">
    <text evidence="7">The sequence shown here is derived from an EMBL/GenBank/DDBJ whole genome shotgun (WGS) entry which is preliminary data.</text>
</comment>
<proteinExistence type="inferred from homology"/>
<dbReference type="Pfam" id="PF00282">
    <property type="entry name" value="Pyridoxal_deC"/>
    <property type="match status" value="1"/>
</dbReference>
<evidence type="ECO:0000256" key="5">
    <source>
        <dbReference type="ARBA" id="ARBA00023239"/>
    </source>
</evidence>
<reference evidence="7 8" key="1">
    <citation type="submission" date="2023-09" db="EMBL/GenBank/DDBJ databases">
        <title>Novel taxa isolated from Blanes Bay.</title>
        <authorList>
            <person name="Rey-Velasco X."/>
            <person name="Lucena T."/>
        </authorList>
    </citation>
    <scope>NUCLEOTIDE SEQUENCE [LARGE SCALE GENOMIC DNA]</scope>
    <source>
        <strain evidence="7 8">S356</strain>
    </source>
</reference>
<dbReference type="Gene3D" id="3.40.640.10">
    <property type="entry name" value="Type I PLP-dependent aspartate aminotransferase-like (Major domain)"/>
    <property type="match status" value="1"/>
</dbReference>
<dbReference type="PANTHER" id="PTHR45677:SF8">
    <property type="entry name" value="CYSTEINE SULFINIC ACID DECARBOXYLASE"/>
    <property type="match status" value="1"/>
</dbReference>
<keyword evidence="3" id="KW-0210">Decarboxylase</keyword>
<dbReference type="EMBL" id="JAVTTO010000002">
    <property type="protein sequence ID" value="MDT7831763.1"/>
    <property type="molecule type" value="Genomic_DNA"/>
</dbReference>
<organism evidence="7 8">
    <name type="scientific">Asprobacillus argus</name>
    <dbReference type="NCBI Taxonomy" id="3076534"/>
    <lineage>
        <taxon>Bacteria</taxon>
        <taxon>Pseudomonadati</taxon>
        <taxon>Bacteroidota</taxon>
        <taxon>Flavobacteriia</taxon>
        <taxon>Flavobacteriales</taxon>
        <taxon>Flavobacteriaceae</taxon>
        <taxon>Asprobacillus</taxon>
    </lineage>
</organism>
<dbReference type="InterPro" id="IPR015424">
    <property type="entry name" value="PyrdxlP-dep_Trfase"/>
</dbReference>
<keyword evidence="8" id="KW-1185">Reference proteome</keyword>
<dbReference type="RefSeq" id="WP_349241019.1">
    <property type="nucleotide sequence ID" value="NZ_JAVTTO010000002.1"/>
</dbReference>
<accession>A0ABU3LEA9</accession>
<evidence type="ECO:0000256" key="3">
    <source>
        <dbReference type="ARBA" id="ARBA00022793"/>
    </source>
</evidence>
<keyword evidence="5 6" id="KW-0456">Lyase</keyword>
<dbReference type="InterPro" id="IPR002129">
    <property type="entry name" value="PyrdxlP-dep_de-COase"/>
</dbReference>
<evidence type="ECO:0000256" key="4">
    <source>
        <dbReference type="ARBA" id="ARBA00022898"/>
    </source>
</evidence>
<dbReference type="InterPro" id="IPR015421">
    <property type="entry name" value="PyrdxlP-dep_Trfase_major"/>
</dbReference>
<evidence type="ECO:0000313" key="7">
    <source>
        <dbReference type="EMBL" id="MDT7831763.1"/>
    </source>
</evidence>
<keyword evidence="7" id="KW-0032">Aminotransferase</keyword>
<evidence type="ECO:0000313" key="8">
    <source>
        <dbReference type="Proteomes" id="UP001257277"/>
    </source>
</evidence>
<keyword evidence="4 6" id="KW-0663">Pyridoxal phosphate</keyword>
<evidence type="ECO:0000256" key="1">
    <source>
        <dbReference type="ARBA" id="ARBA00001933"/>
    </source>
</evidence>
<comment type="cofactor">
    <cofactor evidence="1 6">
        <name>pyridoxal 5'-phosphate</name>
        <dbReference type="ChEBI" id="CHEBI:597326"/>
    </cofactor>
</comment>
<dbReference type="SUPFAM" id="SSF53383">
    <property type="entry name" value="PLP-dependent transferases"/>
    <property type="match status" value="1"/>
</dbReference>
<keyword evidence="7" id="KW-0808">Transferase</keyword>
<evidence type="ECO:0000256" key="6">
    <source>
        <dbReference type="RuleBase" id="RU000382"/>
    </source>
</evidence>
<dbReference type="InterPro" id="IPR010977">
    <property type="entry name" value="Aromatic_deC"/>
</dbReference>
<name>A0ABU3LEA9_9FLAO</name>
<dbReference type="Gene3D" id="3.90.1150.170">
    <property type="match status" value="1"/>
</dbReference>
<dbReference type="GO" id="GO:0008483">
    <property type="term" value="F:transaminase activity"/>
    <property type="evidence" value="ECO:0007669"/>
    <property type="project" value="UniProtKB-KW"/>
</dbReference>
<dbReference type="PANTHER" id="PTHR45677">
    <property type="entry name" value="GLUTAMATE DECARBOXYLASE-RELATED"/>
    <property type="match status" value="1"/>
</dbReference>
<dbReference type="PRINTS" id="PR00800">
    <property type="entry name" value="YHDCRBOXLASE"/>
</dbReference>
<protein>
    <submittedName>
        <fullName evidence="7">Aminotransferase class I/II-fold pyridoxal phosphate-dependent enzyme</fullName>
    </submittedName>
</protein>
<dbReference type="Proteomes" id="UP001257277">
    <property type="component" value="Unassembled WGS sequence"/>
</dbReference>
<gene>
    <name evidence="7" type="ORF">RQM59_05190</name>
</gene>
<evidence type="ECO:0000256" key="2">
    <source>
        <dbReference type="ARBA" id="ARBA00009533"/>
    </source>
</evidence>
<sequence>MELLSTQHLLKEAYDPQNFRDIGHQLIDLLADHLEDAQTASKNVVLPYKAPEDELLFWQQHLQSSASPIDTFKTVLEHSIHIQDPRYMGHQTATVAPIASLAGLMSDLLNNGTGVFEMGPASNALEKLVTDLLSSHVGYDANASGILTSGGTLANLTALLAARKAKSKHDVWQDGHKNKLAVIVSEESHYCIDRATRIMGFGDDGIIKVPVDKNFRIKTTELENHYRKAVENGLEVIAVVGCACSTATGSYDDLEALAAFSKKHDLWFHVDGAHGGAAVFSEKHRHLVKGIELADSVVIDFHKMLMTPALTTALLFKEGKDVYKTFAQKAQYLWDSPQSEDWFNSGKRTFECTKLMMSIKVYIILKTYGIEVFEQNVNQLYDVTKDFANMISERSNFELLTLPEANILNFRYVDCKLEQDINEINTAIRQQLIEAGEFYIVQTTVGGQKYLRCTVMNPFTNKDHFKALLNEIENIGNLL</sequence>